<dbReference type="InterPro" id="IPR016032">
    <property type="entry name" value="Sig_transdc_resp-reg_C-effctor"/>
</dbReference>
<evidence type="ECO:0000259" key="5">
    <source>
        <dbReference type="PROSITE" id="PS50043"/>
    </source>
</evidence>
<dbReference type="InterPro" id="IPR001789">
    <property type="entry name" value="Sig_transdc_resp-reg_receiver"/>
</dbReference>
<dbReference type="InterPro" id="IPR036388">
    <property type="entry name" value="WH-like_DNA-bd_sf"/>
</dbReference>
<dbReference type="Proteomes" id="UP000494252">
    <property type="component" value="Unassembled WGS sequence"/>
</dbReference>
<dbReference type="PRINTS" id="PR00038">
    <property type="entry name" value="HTHLUXR"/>
</dbReference>
<dbReference type="PANTHER" id="PTHR44688">
    <property type="entry name" value="DNA-BINDING TRANSCRIPTIONAL ACTIVATOR DEVR_DOSR"/>
    <property type="match status" value="1"/>
</dbReference>
<dbReference type="InterPro" id="IPR000792">
    <property type="entry name" value="Tscrpt_reg_LuxR_C"/>
</dbReference>
<sequence length="287" mass="30701">MRELARAVIHVIDDDAPLRKVLTTLLRSAGYEVCGYVSVGDFLVRAPHTEEGCILLNVVPGSPGGLERQQTQLCESQSLPIVFMSAFNDVPIAVAAMKAGAADFLLKPFGSHTLLRALGTALGLRARRLAAGAQAIGLSEREQIVMNGILEGLRNKEIARQLRLSERTIKSCRADLMRKFGATSLADLLRRAAPIVDANALPGAFGGVRALGPEAVVSRSGLRRLSACGHHDVVQSQPVSGLGTSEQWHEPVASRAEAGHRPMADRPNSVSSAMLCDGPRIDTYPSW</sequence>
<proteinExistence type="predicted"/>
<comment type="caution">
    <text evidence="4">Lacks conserved residue(s) required for the propagation of feature annotation.</text>
</comment>
<dbReference type="SMART" id="SM00448">
    <property type="entry name" value="REC"/>
    <property type="match status" value="1"/>
</dbReference>
<dbReference type="GO" id="GO:0006355">
    <property type="term" value="P:regulation of DNA-templated transcription"/>
    <property type="evidence" value="ECO:0007669"/>
    <property type="project" value="InterPro"/>
</dbReference>
<dbReference type="Gene3D" id="1.10.10.10">
    <property type="entry name" value="Winged helix-like DNA-binding domain superfamily/Winged helix DNA-binding domain"/>
    <property type="match status" value="1"/>
</dbReference>
<dbReference type="InterPro" id="IPR011006">
    <property type="entry name" value="CheY-like_superfamily"/>
</dbReference>
<dbReference type="PROSITE" id="PS50110">
    <property type="entry name" value="RESPONSE_REGULATORY"/>
    <property type="match status" value="1"/>
</dbReference>
<dbReference type="Pfam" id="PF00072">
    <property type="entry name" value="Response_reg"/>
    <property type="match status" value="1"/>
</dbReference>
<protein>
    <submittedName>
        <fullName evidence="7">Uncharacterized protein</fullName>
    </submittedName>
</protein>
<evidence type="ECO:0000256" key="1">
    <source>
        <dbReference type="ARBA" id="ARBA00023015"/>
    </source>
</evidence>
<dbReference type="SUPFAM" id="SSF46894">
    <property type="entry name" value="C-terminal effector domain of the bipartite response regulators"/>
    <property type="match status" value="1"/>
</dbReference>
<reference evidence="7 8" key="1">
    <citation type="submission" date="2020-04" db="EMBL/GenBank/DDBJ databases">
        <authorList>
            <person name="De Canck E."/>
        </authorList>
    </citation>
    <scope>NUCLEOTIDE SEQUENCE [LARGE SCALE GENOMIC DNA]</scope>
    <source>
        <strain evidence="7 8">LMG 27177</strain>
    </source>
</reference>
<dbReference type="RefSeq" id="WP_217468674.1">
    <property type="nucleotide sequence ID" value="NZ_CADIKI010000030.1"/>
</dbReference>
<evidence type="ECO:0000313" key="7">
    <source>
        <dbReference type="EMBL" id="CAB3809601.1"/>
    </source>
</evidence>
<dbReference type="GO" id="GO:0000160">
    <property type="term" value="P:phosphorelay signal transduction system"/>
    <property type="evidence" value="ECO:0007669"/>
    <property type="project" value="InterPro"/>
</dbReference>
<keyword evidence="2" id="KW-0238">DNA-binding</keyword>
<evidence type="ECO:0000259" key="6">
    <source>
        <dbReference type="PROSITE" id="PS50110"/>
    </source>
</evidence>
<dbReference type="Pfam" id="PF00196">
    <property type="entry name" value="GerE"/>
    <property type="match status" value="1"/>
</dbReference>
<evidence type="ECO:0000256" key="3">
    <source>
        <dbReference type="ARBA" id="ARBA00023163"/>
    </source>
</evidence>
<dbReference type="AlphaFoldDB" id="A0A6J5GYZ7"/>
<dbReference type="EMBL" id="CADIKI010000030">
    <property type="protein sequence ID" value="CAB3809601.1"/>
    <property type="molecule type" value="Genomic_DNA"/>
</dbReference>
<keyword evidence="1" id="KW-0805">Transcription regulation</keyword>
<dbReference type="SMART" id="SM00421">
    <property type="entry name" value="HTH_LUXR"/>
    <property type="match status" value="1"/>
</dbReference>
<dbReference type="CDD" id="cd06170">
    <property type="entry name" value="LuxR_C_like"/>
    <property type="match status" value="1"/>
</dbReference>
<dbReference type="SUPFAM" id="SSF52172">
    <property type="entry name" value="CheY-like"/>
    <property type="match status" value="1"/>
</dbReference>
<evidence type="ECO:0000256" key="2">
    <source>
        <dbReference type="ARBA" id="ARBA00023125"/>
    </source>
</evidence>
<feature type="domain" description="Response regulatory" evidence="6">
    <location>
        <begin position="8"/>
        <end position="122"/>
    </location>
</feature>
<dbReference type="Gene3D" id="3.40.50.2300">
    <property type="match status" value="1"/>
</dbReference>
<keyword evidence="8" id="KW-1185">Reference proteome</keyword>
<organism evidence="7 8">
    <name type="scientific">Paraburkholderia fynbosensis</name>
    <dbReference type="NCBI Taxonomy" id="1200993"/>
    <lineage>
        <taxon>Bacteria</taxon>
        <taxon>Pseudomonadati</taxon>
        <taxon>Pseudomonadota</taxon>
        <taxon>Betaproteobacteria</taxon>
        <taxon>Burkholderiales</taxon>
        <taxon>Burkholderiaceae</taxon>
        <taxon>Paraburkholderia</taxon>
    </lineage>
</organism>
<name>A0A6J5GYZ7_9BURK</name>
<dbReference type="PROSITE" id="PS50043">
    <property type="entry name" value="HTH_LUXR_2"/>
    <property type="match status" value="1"/>
</dbReference>
<evidence type="ECO:0000256" key="4">
    <source>
        <dbReference type="PROSITE-ProRule" id="PRU00169"/>
    </source>
</evidence>
<keyword evidence="3" id="KW-0804">Transcription</keyword>
<gene>
    <name evidence="7" type="ORF">LMG27177_06844</name>
</gene>
<accession>A0A6J5GYZ7</accession>
<dbReference type="PANTHER" id="PTHR44688:SF16">
    <property type="entry name" value="DNA-BINDING TRANSCRIPTIONAL ACTIVATOR DEVR_DOSR"/>
    <property type="match status" value="1"/>
</dbReference>
<feature type="domain" description="HTH luxR-type" evidence="5">
    <location>
        <begin position="131"/>
        <end position="196"/>
    </location>
</feature>
<evidence type="ECO:0000313" key="8">
    <source>
        <dbReference type="Proteomes" id="UP000494252"/>
    </source>
</evidence>
<dbReference type="GO" id="GO:0003677">
    <property type="term" value="F:DNA binding"/>
    <property type="evidence" value="ECO:0007669"/>
    <property type="project" value="UniProtKB-KW"/>
</dbReference>